<dbReference type="PRINTS" id="PR00625">
    <property type="entry name" value="JDOMAIN"/>
</dbReference>
<keyword evidence="6" id="KW-0812">Transmembrane</keyword>
<dbReference type="EMBL" id="MCGR01000048">
    <property type="protein sequence ID" value="ORY73064.1"/>
    <property type="molecule type" value="Genomic_DNA"/>
</dbReference>
<dbReference type="Proteomes" id="UP000193467">
    <property type="component" value="Unassembled WGS sequence"/>
</dbReference>
<protein>
    <recommendedName>
        <fullName evidence="7">J domain-containing protein</fullName>
    </recommendedName>
</protein>
<feature type="transmembrane region" description="Helical" evidence="6">
    <location>
        <begin position="425"/>
        <end position="445"/>
    </location>
</feature>
<dbReference type="InterPro" id="IPR052243">
    <property type="entry name" value="Mito_inner_membrane_organizer"/>
</dbReference>
<dbReference type="SUPFAM" id="SSF46565">
    <property type="entry name" value="Chaperone J-domain"/>
    <property type="match status" value="1"/>
</dbReference>
<comment type="subcellular location">
    <subcellularLocation>
        <location evidence="1">Membrane</location>
    </subcellularLocation>
</comment>
<dbReference type="Pfam" id="PF22774">
    <property type="entry name" value="DNAJC11_beta-barrel"/>
    <property type="match status" value="1"/>
</dbReference>
<dbReference type="PANTHER" id="PTHR44157">
    <property type="entry name" value="DNAJ HOMOLOG SUBFAMILY C MEMBER 11"/>
    <property type="match status" value="1"/>
</dbReference>
<proteinExistence type="predicted"/>
<dbReference type="InterPro" id="IPR001623">
    <property type="entry name" value="DnaJ_domain"/>
</dbReference>
<evidence type="ECO:0000256" key="1">
    <source>
        <dbReference type="ARBA" id="ARBA00004370"/>
    </source>
</evidence>
<evidence type="ECO:0000256" key="2">
    <source>
        <dbReference type="ARBA" id="ARBA00023136"/>
    </source>
</evidence>
<keyword evidence="6" id="KW-1133">Transmembrane helix</keyword>
<dbReference type="STRING" id="106004.A0A1Y2EP64"/>
<dbReference type="PANTHER" id="PTHR44157:SF1">
    <property type="entry name" value="DNAJ HOMOLOG SUBFAMILY C MEMBER 11"/>
    <property type="match status" value="1"/>
</dbReference>
<dbReference type="FunCoup" id="A0A1Y2EP64">
    <property type="interactions" value="269"/>
</dbReference>
<dbReference type="InterPro" id="IPR024586">
    <property type="entry name" value="DnaJ-like_C11_C"/>
</dbReference>
<evidence type="ECO:0000313" key="9">
    <source>
        <dbReference type="Proteomes" id="UP000193467"/>
    </source>
</evidence>
<feature type="coiled-coil region" evidence="4">
    <location>
        <begin position="450"/>
        <end position="477"/>
    </location>
</feature>
<dbReference type="Pfam" id="PF11875">
    <property type="entry name" value="DnaJ-like_C11_C"/>
    <property type="match status" value="1"/>
</dbReference>
<feature type="compositionally biased region" description="Polar residues" evidence="5">
    <location>
        <begin position="1"/>
        <end position="13"/>
    </location>
</feature>
<dbReference type="SMART" id="SM00271">
    <property type="entry name" value="DnaJ"/>
    <property type="match status" value="1"/>
</dbReference>
<reference evidence="8 9" key="1">
    <citation type="submission" date="2016-07" db="EMBL/GenBank/DDBJ databases">
        <title>Pervasive Adenine N6-methylation of Active Genes in Fungi.</title>
        <authorList>
            <consortium name="DOE Joint Genome Institute"/>
            <person name="Mondo S.J."/>
            <person name="Dannebaum R.O."/>
            <person name="Kuo R.C."/>
            <person name="Labutti K."/>
            <person name="Haridas S."/>
            <person name="Kuo A."/>
            <person name="Salamov A."/>
            <person name="Ahrendt S.R."/>
            <person name="Lipzen A."/>
            <person name="Sullivan W."/>
            <person name="Andreopoulos W.B."/>
            <person name="Clum A."/>
            <person name="Lindquist E."/>
            <person name="Daum C."/>
            <person name="Ramamoorthy G.K."/>
            <person name="Gryganskyi A."/>
            <person name="Culley D."/>
            <person name="Magnuson J.K."/>
            <person name="James T.Y."/>
            <person name="O'Malley M.A."/>
            <person name="Stajich J.E."/>
            <person name="Spatafora J.W."/>
            <person name="Visel A."/>
            <person name="Grigoriev I.V."/>
        </authorList>
    </citation>
    <scope>NUCLEOTIDE SEQUENCE [LARGE SCALE GENOMIC DNA]</scope>
    <source>
        <strain evidence="8 9">62-1032</strain>
    </source>
</reference>
<dbReference type="GO" id="GO:0005739">
    <property type="term" value="C:mitochondrion"/>
    <property type="evidence" value="ECO:0007669"/>
    <property type="project" value="GOC"/>
</dbReference>
<sequence length="596" mass="65539">MSTSGFPGLNSDSPDVDEEPFWTSAAPEEHEEDATDTEALYAVLNLPKDCSEEDIQKSYKRLAALLHPDRHPDPALKHAADSRFQELNRAFEVLSDPKQRAVYDELGVEGLKTTWEVGSRHKTPAEMRAEFERLGRKQLEANVENLVRSKGELTVITDARVLFLPDDERRALGGPPQMTLTQKLSTVTTKQLFLKHSFTTPVNPTTSLVLTSQLLARQGVGAGNVLAKVLWNPSSKLSAEIGTTLLRPRALAFKTTYTPDPDTFVTLNMPVKDLIAPPQFTFTLGRRIFEHITGSFTIRSGVWAIGPWGRDALEPVSSSTVSLGLNHTNGWGVEASSGVFAQQVSASYSQTMLGGVKVVLGGVVTSQGAVSTFVSGDRRVTENVRAGMTLDMGVSGVMTVKVRFNRLGQRLTFPVIVSSSWNPTLIASFTVLPAVSIIVANHFVLDPRKRRKVTGRISELRKEHAELIAEKRTEAAEAVALLQEHVRRKVEAERLSNGLVIEEAIYGVLESIGDKTDAEEDQRWLDVTVALQALVTNSQLIIPAGRSKANLLGFFDCAYGEKKRLRVRYSFKGRKHEVELGDLEAIAAPLRSHVVE</sequence>
<dbReference type="Gene3D" id="1.10.287.110">
    <property type="entry name" value="DnaJ domain"/>
    <property type="match status" value="1"/>
</dbReference>
<keyword evidence="9" id="KW-1185">Reference proteome</keyword>
<evidence type="ECO:0000313" key="8">
    <source>
        <dbReference type="EMBL" id="ORY73064.1"/>
    </source>
</evidence>
<dbReference type="InterPro" id="IPR055225">
    <property type="entry name" value="DNAJC11-like_beta-barrel"/>
</dbReference>
<dbReference type="InParanoid" id="A0A1Y2EP64"/>
<evidence type="ECO:0000256" key="4">
    <source>
        <dbReference type="SAM" id="Coils"/>
    </source>
</evidence>
<dbReference type="AlphaFoldDB" id="A0A1Y2EP64"/>
<evidence type="ECO:0000256" key="3">
    <source>
        <dbReference type="ARBA" id="ARBA00023186"/>
    </source>
</evidence>
<dbReference type="PROSITE" id="PS00636">
    <property type="entry name" value="DNAJ_1"/>
    <property type="match status" value="1"/>
</dbReference>
<evidence type="ECO:0000256" key="5">
    <source>
        <dbReference type="SAM" id="MobiDB-lite"/>
    </source>
</evidence>
<feature type="region of interest" description="Disordered" evidence="5">
    <location>
        <begin position="1"/>
        <end position="35"/>
    </location>
</feature>
<organism evidence="8 9">
    <name type="scientific">Leucosporidium creatinivorum</name>
    <dbReference type="NCBI Taxonomy" id="106004"/>
    <lineage>
        <taxon>Eukaryota</taxon>
        <taxon>Fungi</taxon>
        <taxon>Dikarya</taxon>
        <taxon>Basidiomycota</taxon>
        <taxon>Pucciniomycotina</taxon>
        <taxon>Microbotryomycetes</taxon>
        <taxon>Leucosporidiales</taxon>
        <taxon>Leucosporidium</taxon>
    </lineage>
</organism>
<dbReference type="GO" id="GO:0042407">
    <property type="term" value="P:cristae formation"/>
    <property type="evidence" value="ECO:0007669"/>
    <property type="project" value="TreeGrafter"/>
</dbReference>
<dbReference type="OrthoDB" id="10250354at2759"/>
<dbReference type="InterPro" id="IPR018253">
    <property type="entry name" value="DnaJ_domain_CS"/>
</dbReference>
<keyword evidence="2 6" id="KW-0472">Membrane</keyword>
<feature type="domain" description="J" evidence="7">
    <location>
        <begin position="39"/>
        <end position="107"/>
    </location>
</feature>
<accession>A0A1Y2EP64</accession>
<dbReference type="InterPro" id="IPR036869">
    <property type="entry name" value="J_dom_sf"/>
</dbReference>
<dbReference type="GO" id="GO:0016020">
    <property type="term" value="C:membrane"/>
    <property type="evidence" value="ECO:0007669"/>
    <property type="project" value="UniProtKB-SubCell"/>
</dbReference>
<gene>
    <name evidence="8" type="ORF">BCR35DRAFT_293884</name>
</gene>
<comment type="caution">
    <text evidence="8">The sequence shown here is derived from an EMBL/GenBank/DDBJ whole genome shotgun (WGS) entry which is preliminary data.</text>
</comment>
<keyword evidence="3" id="KW-0143">Chaperone</keyword>
<evidence type="ECO:0000259" key="7">
    <source>
        <dbReference type="PROSITE" id="PS50076"/>
    </source>
</evidence>
<dbReference type="CDD" id="cd06257">
    <property type="entry name" value="DnaJ"/>
    <property type="match status" value="1"/>
</dbReference>
<dbReference type="Pfam" id="PF00226">
    <property type="entry name" value="DnaJ"/>
    <property type="match status" value="1"/>
</dbReference>
<name>A0A1Y2EP64_9BASI</name>
<dbReference type="PROSITE" id="PS50076">
    <property type="entry name" value="DNAJ_2"/>
    <property type="match status" value="1"/>
</dbReference>
<keyword evidence="4" id="KW-0175">Coiled coil</keyword>
<evidence type="ECO:0000256" key="6">
    <source>
        <dbReference type="SAM" id="Phobius"/>
    </source>
</evidence>